<dbReference type="Proteomes" id="UP000254123">
    <property type="component" value="Unassembled WGS sequence"/>
</dbReference>
<protein>
    <submittedName>
        <fullName evidence="1">Uncharacterized protein/domain associated with GTPases</fullName>
    </submittedName>
</protein>
<organism evidence="1 2">
    <name type="scientific">Psychrobacter phenylpyruvicus</name>
    <dbReference type="NCBI Taxonomy" id="29432"/>
    <lineage>
        <taxon>Bacteria</taxon>
        <taxon>Pseudomonadati</taxon>
        <taxon>Pseudomonadota</taxon>
        <taxon>Gammaproteobacteria</taxon>
        <taxon>Moraxellales</taxon>
        <taxon>Moraxellaceae</taxon>
        <taxon>Psychrobacter</taxon>
    </lineage>
</organism>
<evidence type="ECO:0000313" key="2">
    <source>
        <dbReference type="Proteomes" id="UP000254123"/>
    </source>
</evidence>
<dbReference type="STRING" id="1123034.GCA_000685805_01763"/>
<evidence type="ECO:0000313" key="1">
    <source>
        <dbReference type="EMBL" id="SUD91246.1"/>
    </source>
</evidence>
<dbReference type="EMBL" id="UGVC01000001">
    <property type="protein sequence ID" value="SUD91246.1"/>
    <property type="molecule type" value="Genomic_DNA"/>
</dbReference>
<accession>A0A379LKY6</accession>
<keyword evidence="2" id="KW-1185">Reference proteome</keyword>
<proteinExistence type="predicted"/>
<gene>
    <name evidence="1" type="ORF">NCTC10526_01594</name>
</gene>
<dbReference type="RefSeq" id="WP_028859258.1">
    <property type="nucleotide sequence ID" value="NZ_CAJHAQ010000001.1"/>
</dbReference>
<reference evidence="1 2" key="1">
    <citation type="submission" date="2018-06" db="EMBL/GenBank/DDBJ databases">
        <authorList>
            <consortium name="Pathogen Informatics"/>
            <person name="Doyle S."/>
        </authorList>
    </citation>
    <scope>NUCLEOTIDE SEQUENCE [LARGE SCALE GENOMIC DNA]</scope>
    <source>
        <strain evidence="1 2">NCTC10526</strain>
    </source>
</reference>
<dbReference type="AlphaFoldDB" id="A0A379LKY6"/>
<name>A0A379LKY6_9GAMM</name>
<sequence>MITLPAAEKLPETIDPNLNLEKIKKECQKMVKKRAKYSAGAAIIPVPFVDIAIDAGILTQLLPEISARFGLISEPESAIDLNAKEIHWSEMKNRAVDFAGLMATRGVVKKTVQGYGGRIVAKQVTKFIPLGGQMVAATMGYMIFKKIANDHINECYKLAKSIQQKQHQQSQNV</sequence>